<keyword evidence="3" id="KW-1185">Reference proteome</keyword>
<dbReference type="PANTHER" id="PTHR43433">
    <property type="entry name" value="HYDROLASE, ALPHA/BETA FOLD FAMILY PROTEIN"/>
    <property type="match status" value="1"/>
</dbReference>
<organism evidence="2 3">
    <name type="scientific">Lacisediminihabitans changchengi</name>
    <dbReference type="NCBI Taxonomy" id="2787634"/>
    <lineage>
        <taxon>Bacteria</taxon>
        <taxon>Bacillati</taxon>
        <taxon>Actinomycetota</taxon>
        <taxon>Actinomycetes</taxon>
        <taxon>Micrococcales</taxon>
        <taxon>Microbacteriaceae</taxon>
        <taxon>Lacisediminihabitans</taxon>
    </lineage>
</organism>
<dbReference type="InterPro" id="IPR050471">
    <property type="entry name" value="AB_hydrolase"/>
</dbReference>
<dbReference type="PANTHER" id="PTHR43433:SF5">
    <property type="entry name" value="AB HYDROLASE-1 DOMAIN-CONTAINING PROTEIN"/>
    <property type="match status" value="1"/>
</dbReference>
<dbReference type="InterPro" id="IPR029059">
    <property type="entry name" value="AB_hydrolase_5"/>
</dbReference>
<gene>
    <name evidence="2" type="ORF">IV501_06600</name>
</gene>
<dbReference type="Gene3D" id="3.40.50.1820">
    <property type="entry name" value="alpha/beta hydrolase"/>
    <property type="match status" value="2"/>
</dbReference>
<accession>A0A934W1W4</accession>
<protein>
    <submittedName>
        <fullName evidence="2">Alpha/beta hydrolase</fullName>
    </submittedName>
</protein>
<evidence type="ECO:0000259" key="1">
    <source>
        <dbReference type="Pfam" id="PF12695"/>
    </source>
</evidence>
<dbReference type="EMBL" id="JAEPES010000002">
    <property type="protein sequence ID" value="MBK4347298.1"/>
    <property type="molecule type" value="Genomic_DNA"/>
</dbReference>
<dbReference type="AlphaFoldDB" id="A0A934W1W4"/>
<dbReference type="RefSeq" id="WP_200555657.1">
    <property type="nucleotide sequence ID" value="NZ_JAEPES010000002.1"/>
</dbReference>
<dbReference type="SUPFAM" id="SSF53474">
    <property type="entry name" value="alpha/beta-Hydrolases"/>
    <property type="match status" value="1"/>
</dbReference>
<feature type="domain" description="Alpha/beta hydrolase fold-5" evidence="1">
    <location>
        <begin position="26"/>
        <end position="167"/>
    </location>
</feature>
<evidence type="ECO:0000313" key="3">
    <source>
        <dbReference type="Proteomes" id="UP000636458"/>
    </source>
</evidence>
<reference evidence="2" key="1">
    <citation type="submission" date="2021-01" db="EMBL/GenBank/DDBJ databases">
        <title>Lacisediminihabitans sp. nov. strain G11-30, isolated from Antarctic Soil.</title>
        <authorList>
            <person name="Li J."/>
        </authorList>
    </citation>
    <scope>NUCLEOTIDE SEQUENCE</scope>
    <source>
        <strain evidence="2">G11-30</strain>
    </source>
</reference>
<sequence>MTEQSILERNGAAVPYVEEGSGPISLVFISGRPLDSDGLSAVSHYLASEAGFHVTRIGPRNEATVSAHERADDALAVIDHLGLRHTWVGGYGSGGTVARVFVAAHPERANGLVLLGVEDEQIPLAPVMPVVIVQGADDVVTPTANGEALRATAPERATITTINGATHQFPMSHPIETAVVIEEYLDWD</sequence>
<name>A0A934W1W4_9MICO</name>
<keyword evidence="2" id="KW-0378">Hydrolase</keyword>
<evidence type="ECO:0000313" key="2">
    <source>
        <dbReference type="EMBL" id="MBK4347298.1"/>
    </source>
</evidence>
<dbReference type="GO" id="GO:0016787">
    <property type="term" value="F:hydrolase activity"/>
    <property type="evidence" value="ECO:0007669"/>
    <property type="project" value="UniProtKB-KW"/>
</dbReference>
<dbReference type="Pfam" id="PF12695">
    <property type="entry name" value="Abhydrolase_5"/>
    <property type="match status" value="1"/>
</dbReference>
<dbReference type="InterPro" id="IPR029058">
    <property type="entry name" value="AB_hydrolase_fold"/>
</dbReference>
<comment type="caution">
    <text evidence="2">The sequence shown here is derived from an EMBL/GenBank/DDBJ whole genome shotgun (WGS) entry which is preliminary data.</text>
</comment>
<proteinExistence type="predicted"/>
<dbReference type="Proteomes" id="UP000636458">
    <property type="component" value="Unassembled WGS sequence"/>
</dbReference>